<dbReference type="SUPFAM" id="SSF51161">
    <property type="entry name" value="Trimeric LpxA-like enzymes"/>
    <property type="match status" value="1"/>
</dbReference>
<reference evidence="5" key="1">
    <citation type="submission" date="2022-11" db="UniProtKB">
        <authorList>
            <consortium name="WormBaseParasite"/>
        </authorList>
    </citation>
    <scope>IDENTIFICATION</scope>
</reference>
<dbReference type="PANTHER" id="PTHR22572">
    <property type="entry name" value="SUGAR-1-PHOSPHATE GUANYL TRANSFERASE"/>
    <property type="match status" value="1"/>
</dbReference>
<dbReference type="WBParaSite" id="PDA_v2.g24941.t1">
    <property type="protein sequence ID" value="PDA_v2.g24941.t1"/>
    <property type="gene ID" value="PDA_v2.g24941"/>
</dbReference>
<dbReference type="InterPro" id="IPR050486">
    <property type="entry name" value="Mannose-1P_guanyltransferase"/>
</dbReference>
<feature type="domain" description="Nucleotidyl transferase" evidence="2">
    <location>
        <begin position="2"/>
        <end position="59"/>
    </location>
</feature>
<dbReference type="Gene3D" id="3.90.550.10">
    <property type="entry name" value="Spore Coat Polysaccharide Biosynthesis Protein SpsA, Chain A"/>
    <property type="match status" value="1"/>
</dbReference>
<accession>A0A914Q2G6</accession>
<dbReference type="InterPro" id="IPR011004">
    <property type="entry name" value="Trimer_LpxA-like_sf"/>
</dbReference>
<evidence type="ECO:0000256" key="1">
    <source>
        <dbReference type="ARBA" id="ARBA00007274"/>
    </source>
</evidence>
<evidence type="ECO:0000313" key="5">
    <source>
        <dbReference type="WBParaSite" id="PDA_v2.g24941.t1"/>
    </source>
</evidence>
<dbReference type="InterPro" id="IPR056729">
    <property type="entry name" value="GMPPB_C"/>
</dbReference>
<keyword evidence="4" id="KW-1185">Reference proteome</keyword>
<protein>
    <submittedName>
        <fullName evidence="5">Nucleotidyl transferase domain-containing protein</fullName>
    </submittedName>
</protein>
<dbReference type="InterPro" id="IPR005835">
    <property type="entry name" value="NTP_transferase_dom"/>
</dbReference>
<evidence type="ECO:0000313" key="4">
    <source>
        <dbReference type="Proteomes" id="UP000887578"/>
    </source>
</evidence>
<dbReference type="Gene3D" id="2.160.10.10">
    <property type="entry name" value="Hexapeptide repeat proteins"/>
    <property type="match status" value="1"/>
</dbReference>
<dbReference type="Proteomes" id="UP000887578">
    <property type="component" value="Unplaced"/>
</dbReference>
<dbReference type="Pfam" id="PF25087">
    <property type="entry name" value="GMPPB_C"/>
    <property type="match status" value="1"/>
</dbReference>
<dbReference type="Pfam" id="PF00483">
    <property type="entry name" value="NTP_transferase"/>
    <property type="match status" value="1"/>
</dbReference>
<dbReference type="AlphaFoldDB" id="A0A914Q2G6"/>
<evidence type="ECO:0000259" key="3">
    <source>
        <dbReference type="Pfam" id="PF25087"/>
    </source>
</evidence>
<dbReference type="InterPro" id="IPR029044">
    <property type="entry name" value="Nucleotide-diphossugar_trans"/>
</dbReference>
<organism evidence="4 5">
    <name type="scientific">Panagrolaimus davidi</name>
    <dbReference type="NCBI Taxonomy" id="227884"/>
    <lineage>
        <taxon>Eukaryota</taxon>
        <taxon>Metazoa</taxon>
        <taxon>Ecdysozoa</taxon>
        <taxon>Nematoda</taxon>
        <taxon>Chromadorea</taxon>
        <taxon>Rhabditida</taxon>
        <taxon>Tylenchina</taxon>
        <taxon>Panagrolaimomorpha</taxon>
        <taxon>Panagrolaimoidea</taxon>
        <taxon>Panagrolaimidae</taxon>
        <taxon>Panagrolaimus</taxon>
    </lineage>
</organism>
<feature type="domain" description="Mannose-1-phosphate guanyltransferase C-terminal" evidence="3">
    <location>
        <begin position="73"/>
        <end position="181"/>
    </location>
</feature>
<evidence type="ECO:0000259" key="2">
    <source>
        <dbReference type="Pfam" id="PF00483"/>
    </source>
</evidence>
<proteinExistence type="inferred from homology"/>
<sequence length="182" mass="20478">MYILNSTVLDRIELKPTSMEKEVFPQMCETSNLYAFVLKGYWMDVGQPIDFLKGTQLYLDNQTTTTPSTSNLIPPVLIHESVKIPSKAVIGPHVVIAENVIIEEGVRIKNSTILPNTILKQHCFINTSIIGRKCIIGQWVRIENTSVIGDEVKVNDEIYLNGARVCHNKIITENVLEPKVVM</sequence>
<comment type="similarity">
    <text evidence="1">Belongs to the transferase hexapeptide repeat family.</text>
</comment>
<name>A0A914Q2G6_9BILA</name>